<proteinExistence type="predicted"/>
<name>A0A368Z2W2_9RHOB</name>
<dbReference type="PROSITE" id="PS50893">
    <property type="entry name" value="ABC_TRANSPORTER_2"/>
    <property type="match status" value="2"/>
</dbReference>
<dbReference type="PROSITE" id="PS00211">
    <property type="entry name" value="ABC_TRANSPORTER_1"/>
    <property type="match status" value="2"/>
</dbReference>
<dbReference type="GO" id="GO:0016887">
    <property type="term" value="F:ATP hydrolysis activity"/>
    <property type="evidence" value="ECO:0007669"/>
    <property type="project" value="InterPro"/>
</dbReference>
<comment type="caution">
    <text evidence="6">The sequence shown here is derived from an EMBL/GenBank/DDBJ whole genome shotgun (WGS) entry which is preliminary data.</text>
</comment>
<organism evidence="6 7">
    <name type="scientific">Paracoccus lutimaris</name>
    <dbReference type="NCBI Taxonomy" id="1490030"/>
    <lineage>
        <taxon>Bacteria</taxon>
        <taxon>Pseudomonadati</taxon>
        <taxon>Pseudomonadota</taxon>
        <taxon>Alphaproteobacteria</taxon>
        <taxon>Rhodobacterales</taxon>
        <taxon>Paracoccaceae</taxon>
        <taxon>Paracoccus</taxon>
    </lineage>
</organism>
<keyword evidence="2" id="KW-0813">Transport</keyword>
<feature type="domain" description="ABC transporter" evidence="5">
    <location>
        <begin position="293"/>
        <end position="543"/>
    </location>
</feature>
<dbReference type="GO" id="GO:0005524">
    <property type="term" value="F:ATP binding"/>
    <property type="evidence" value="ECO:0007669"/>
    <property type="project" value="UniProtKB-KW"/>
</dbReference>
<dbReference type="GO" id="GO:0015833">
    <property type="term" value="P:peptide transport"/>
    <property type="evidence" value="ECO:0007669"/>
    <property type="project" value="InterPro"/>
</dbReference>
<evidence type="ECO:0000256" key="2">
    <source>
        <dbReference type="ARBA" id="ARBA00022448"/>
    </source>
</evidence>
<keyword evidence="3" id="KW-0547">Nucleotide-binding</keyword>
<evidence type="ECO:0000313" key="7">
    <source>
        <dbReference type="Proteomes" id="UP000253345"/>
    </source>
</evidence>
<dbReference type="CDD" id="cd03257">
    <property type="entry name" value="ABC_NikE_OppD_transporters"/>
    <property type="match status" value="2"/>
</dbReference>
<dbReference type="SUPFAM" id="SSF52540">
    <property type="entry name" value="P-loop containing nucleoside triphosphate hydrolases"/>
    <property type="match status" value="2"/>
</dbReference>
<dbReference type="Proteomes" id="UP000253345">
    <property type="component" value="Unassembled WGS sequence"/>
</dbReference>
<dbReference type="InterPro" id="IPR003439">
    <property type="entry name" value="ABC_transporter-like_ATP-bd"/>
</dbReference>
<evidence type="ECO:0000256" key="1">
    <source>
        <dbReference type="ARBA" id="ARBA00004417"/>
    </source>
</evidence>
<dbReference type="OrthoDB" id="7793371at2"/>
<evidence type="ECO:0000256" key="3">
    <source>
        <dbReference type="ARBA" id="ARBA00022741"/>
    </source>
</evidence>
<evidence type="ECO:0000256" key="4">
    <source>
        <dbReference type="ARBA" id="ARBA00022840"/>
    </source>
</evidence>
<dbReference type="PANTHER" id="PTHR43230:SF3">
    <property type="entry name" value="ABC-TYPE DIPEPTIDE_OLIGOPEPTIDE TRANSPORT SYSTEM, ATPASE COMPONENT"/>
    <property type="match status" value="1"/>
</dbReference>
<dbReference type="InterPro" id="IPR013563">
    <property type="entry name" value="Oligopep_ABC_C"/>
</dbReference>
<evidence type="ECO:0000259" key="5">
    <source>
        <dbReference type="PROSITE" id="PS50893"/>
    </source>
</evidence>
<comment type="subcellular location">
    <subcellularLocation>
        <location evidence="1">Cell inner membrane</location>
        <topology evidence="1">Peripheral membrane protein</topology>
    </subcellularLocation>
</comment>
<gene>
    <name evidence="6" type="ORF">DFP89_104179</name>
</gene>
<accession>A0A368Z2W2</accession>
<dbReference type="InterPro" id="IPR003593">
    <property type="entry name" value="AAA+_ATPase"/>
</dbReference>
<dbReference type="RefSeq" id="WP_114348505.1">
    <property type="nucleotide sequence ID" value="NZ_QPJL01000004.1"/>
</dbReference>
<feature type="domain" description="ABC transporter" evidence="5">
    <location>
        <begin position="6"/>
        <end position="253"/>
    </location>
</feature>
<protein>
    <submittedName>
        <fullName evidence="6">Peptide/nickel transport system ATP-binding protein</fullName>
    </submittedName>
</protein>
<dbReference type="InterPro" id="IPR017871">
    <property type="entry name" value="ABC_transporter-like_CS"/>
</dbReference>
<sequence length="588" mass="63249">MTLLTVRDLRVDYFTTTRVIHAVRGASFDLAPAERVALVGESGSGKTTTALALMQMIDKPGRITGGNALLKGQDLLALDHEQMRRARLSRVAYIPQGAMNALNPVMRIRDQMLDGMADHGRRMGRAEARDFVAAALEGVGLPADVGTRYPHQLSGGMKQRACIAISIAMKPDLIIADEPTSALDVITQQQVMETLIAAQEQIGCGLLLIGHDMGLMAQATHRVIVMQDGLIAEDAPVDRIFTAPRHPYSRMLIESVPSLGDVPQDQVREPQKAGSAAVLAMPATGDAGPSELLRFDHVGKTFRGGFFGGGDVRALAPVSFALAADTPQIVSVVGQSGSGKTTLARLILGFESPSEGRILWRGQPVDAMGGRARAGYRQQVQAVFQDPYGSFNPFYQVDRTLKLPLVNFDIAAGTTDRRRRVEAACSAVGLNADEVLGRFPHELSGGQRQRLMVARALMIGPPLLVADEPVSMVDASLRMTILNNIRELKDQFGISVIYITHDLATAYHVSDYVLVMHQGRIVEAGPPRAVIKTPGHPYTRALVGAIPWPDPSRGWPPVGRSRAGWDAAPVIHGGYPGFVLESGLARAA</sequence>
<dbReference type="Pfam" id="PF08352">
    <property type="entry name" value="oligo_HPY"/>
    <property type="match status" value="2"/>
</dbReference>
<dbReference type="InterPro" id="IPR027417">
    <property type="entry name" value="P-loop_NTPase"/>
</dbReference>
<dbReference type="NCBIfam" id="NF008453">
    <property type="entry name" value="PRK11308.1"/>
    <property type="match status" value="2"/>
</dbReference>
<dbReference type="Gene3D" id="3.40.50.300">
    <property type="entry name" value="P-loop containing nucleotide triphosphate hydrolases"/>
    <property type="match status" value="2"/>
</dbReference>
<dbReference type="GO" id="GO:0005886">
    <property type="term" value="C:plasma membrane"/>
    <property type="evidence" value="ECO:0007669"/>
    <property type="project" value="UniProtKB-SubCell"/>
</dbReference>
<dbReference type="SMART" id="SM00382">
    <property type="entry name" value="AAA"/>
    <property type="match status" value="2"/>
</dbReference>
<dbReference type="EMBL" id="QPJL01000004">
    <property type="protein sequence ID" value="RCW86792.1"/>
    <property type="molecule type" value="Genomic_DNA"/>
</dbReference>
<reference evidence="6 7" key="1">
    <citation type="submission" date="2018-07" db="EMBL/GenBank/DDBJ databases">
        <title>Genomic Encyclopedia of Type Strains, Phase III (KMG-III): the genomes of soil and plant-associated and newly described type strains.</title>
        <authorList>
            <person name="Whitman W."/>
        </authorList>
    </citation>
    <scope>NUCLEOTIDE SEQUENCE [LARGE SCALE GENOMIC DNA]</scope>
    <source>
        <strain evidence="6 7">CECT 8525</strain>
    </source>
</reference>
<evidence type="ECO:0000313" key="6">
    <source>
        <dbReference type="EMBL" id="RCW86792.1"/>
    </source>
</evidence>
<keyword evidence="4 6" id="KW-0067">ATP-binding</keyword>
<dbReference type="PANTHER" id="PTHR43230">
    <property type="entry name" value="ABC-TYPE DIPEPTIDE/OLIGOPEPTIDE TRANSPORT SYSTEM, ATPASE COMPONENT"/>
    <property type="match status" value="1"/>
</dbReference>
<dbReference type="AlphaFoldDB" id="A0A368Z2W2"/>
<keyword evidence="7" id="KW-1185">Reference proteome</keyword>
<dbReference type="Pfam" id="PF00005">
    <property type="entry name" value="ABC_tran"/>
    <property type="match status" value="2"/>
</dbReference>